<dbReference type="Pfam" id="PF00876">
    <property type="entry name" value="Innexin"/>
    <property type="match status" value="1"/>
</dbReference>
<dbReference type="AlphaFoldDB" id="A0AAV2PQC3"/>
<keyword evidence="11 12" id="KW-0407">Ion channel</keyword>
<dbReference type="PANTHER" id="PTHR11893:SF41">
    <property type="entry name" value="INNEXIN INX2"/>
    <property type="match status" value="1"/>
</dbReference>
<keyword evidence="3 12" id="KW-0813">Transport</keyword>
<dbReference type="GO" id="GO:0034220">
    <property type="term" value="P:monoatomic ion transmembrane transport"/>
    <property type="evidence" value="ECO:0007669"/>
    <property type="project" value="UniProtKB-KW"/>
</dbReference>
<evidence type="ECO:0000313" key="13">
    <source>
        <dbReference type="EMBL" id="CAL4061288.1"/>
    </source>
</evidence>
<keyword evidence="8 12" id="KW-1133">Transmembrane helix</keyword>
<gene>
    <name evidence="12" type="primary">inx</name>
    <name evidence="13" type="ORF">MNOR_LOCUS2038</name>
</gene>
<feature type="transmembrane region" description="Helical" evidence="12">
    <location>
        <begin position="173"/>
        <end position="194"/>
    </location>
</feature>
<evidence type="ECO:0000256" key="1">
    <source>
        <dbReference type="ARBA" id="ARBA00004610"/>
    </source>
</evidence>
<dbReference type="GO" id="GO:0005243">
    <property type="term" value="F:gap junction channel activity"/>
    <property type="evidence" value="ECO:0007669"/>
    <property type="project" value="TreeGrafter"/>
</dbReference>
<dbReference type="GO" id="GO:0005886">
    <property type="term" value="C:plasma membrane"/>
    <property type="evidence" value="ECO:0007669"/>
    <property type="project" value="UniProtKB-SubCell"/>
</dbReference>
<feature type="non-terminal residue" evidence="13">
    <location>
        <position position="362"/>
    </location>
</feature>
<keyword evidence="4" id="KW-1003">Cell membrane</keyword>
<evidence type="ECO:0000256" key="4">
    <source>
        <dbReference type="ARBA" id="ARBA00022475"/>
    </source>
</evidence>
<comment type="subcellular location">
    <subcellularLocation>
        <location evidence="1">Cell junction</location>
        <location evidence="1">Gap junction</location>
    </subcellularLocation>
    <subcellularLocation>
        <location evidence="2 12">Cell membrane</location>
        <topology evidence="2 12">Multi-pass membrane protein</topology>
    </subcellularLocation>
</comment>
<evidence type="ECO:0000256" key="10">
    <source>
        <dbReference type="ARBA" id="ARBA00023136"/>
    </source>
</evidence>
<evidence type="ECO:0000256" key="6">
    <source>
        <dbReference type="ARBA" id="ARBA00022868"/>
    </source>
</evidence>
<keyword evidence="5 12" id="KW-0812">Transmembrane</keyword>
<dbReference type="EMBL" id="CAXKWB010000586">
    <property type="protein sequence ID" value="CAL4061288.1"/>
    <property type="molecule type" value="Genomic_DNA"/>
</dbReference>
<dbReference type="Proteomes" id="UP001497623">
    <property type="component" value="Unassembled WGS sequence"/>
</dbReference>
<dbReference type="PROSITE" id="PS51013">
    <property type="entry name" value="PANNEXIN"/>
    <property type="match status" value="1"/>
</dbReference>
<evidence type="ECO:0000256" key="12">
    <source>
        <dbReference type="RuleBase" id="RU010713"/>
    </source>
</evidence>
<keyword evidence="9 12" id="KW-0406">Ion transport</keyword>
<keyword evidence="14" id="KW-1185">Reference proteome</keyword>
<evidence type="ECO:0000313" key="14">
    <source>
        <dbReference type="Proteomes" id="UP001497623"/>
    </source>
</evidence>
<reference evidence="13 14" key="1">
    <citation type="submission" date="2024-05" db="EMBL/GenBank/DDBJ databases">
        <authorList>
            <person name="Wallberg A."/>
        </authorList>
    </citation>
    <scope>NUCLEOTIDE SEQUENCE [LARGE SCALE GENOMIC DNA]</scope>
</reference>
<feature type="transmembrane region" description="Helical" evidence="12">
    <location>
        <begin position="105"/>
        <end position="122"/>
    </location>
</feature>
<protein>
    <recommendedName>
        <fullName evidence="12">Innexin</fullName>
    </recommendedName>
</protein>
<evidence type="ECO:0000256" key="5">
    <source>
        <dbReference type="ARBA" id="ARBA00022692"/>
    </source>
</evidence>
<evidence type="ECO:0000256" key="9">
    <source>
        <dbReference type="ARBA" id="ARBA00023065"/>
    </source>
</evidence>
<evidence type="ECO:0000256" key="3">
    <source>
        <dbReference type="ARBA" id="ARBA00022448"/>
    </source>
</evidence>
<proteinExistence type="inferred from homology"/>
<organism evidence="13 14">
    <name type="scientific">Meganyctiphanes norvegica</name>
    <name type="common">Northern krill</name>
    <name type="synonym">Thysanopoda norvegica</name>
    <dbReference type="NCBI Taxonomy" id="48144"/>
    <lineage>
        <taxon>Eukaryota</taxon>
        <taxon>Metazoa</taxon>
        <taxon>Ecdysozoa</taxon>
        <taxon>Arthropoda</taxon>
        <taxon>Crustacea</taxon>
        <taxon>Multicrustacea</taxon>
        <taxon>Malacostraca</taxon>
        <taxon>Eumalacostraca</taxon>
        <taxon>Eucarida</taxon>
        <taxon>Euphausiacea</taxon>
        <taxon>Euphausiidae</taxon>
        <taxon>Meganyctiphanes</taxon>
    </lineage>
</organism>
<comment type="similarity">
    <text evidence="12">Belongs to the pannexin family.</text>
</comment>
<evidence type="ECO:0000256" key="7">
    <source>
        <dbReference type="ARBA" id="ARBA00022949"/>
    </source>
</evidence>
<name>A0AAV2PQC3_MEGNR</name>
<keyword evidence="10 12" id="KW-0472">Membrane</keyword>
<dbReference type="PANTHER" id="PTHR11893">
    <property type="entry name" value="INNEXIN"/>
    <property type="match status" value="1"/>
</dbReference>
<evidence type="ECO:0000256" key="2">
    <source>
        <dbReference type="ARBA" id="ARBA00004651"/>
    </source>
</evidence>
<feature type="transmembrane region" description="Helical" evidence="12">
    <location>
        <begin position="264"/>
        <end position="285"/>
    </location>
</feature>
<comment type="caution">
    <text evidence="12">Lacks conserved residue(s) required for the propagation of feature annotation.</text>
</comment>
<dbReference type="InterPro" id="IPR000990">
    <property type="entry name" value="Innexin"/>
</dbReference>
<evidence type="ECO:0000256" key="11">
    <source>
        <dbReference type="ARBA" id="ARBA00023303"/>
    </source>
</evidence>
<dbReference type="GO" id="GO:0005921">
    <property type="term" value="C:gap junction"/>
    <property type="evidence" value="ECO:0007669"/>
    <property type="project" value="UniProtKB-SubCell"/>
</dbReference>
<comment type="function">
    <text evidence="12">Structural component of the gap junctions.</text>
</comment>
<sequence>MLRYIGAAKVLKKDGNAQVDNGVFHLHYRVTVIIFFIASQLVTAKEFFGKPIQCMSKTIPSGILNNYCYIMSTFSIPRQLNKGDAAAYAGLGTHIDDEELTYHAYYQWVPFMLFFQAITFFLPRYLWKLWDGGVFDTVLGGLHKFLPQHGMRIKKHKMLAQYLSKSLHLHKLWTIKFFICEVLCLVISVGNMYFTDVFLGGTFLNYGLDVMSFPEADPETRVDPMIRIFPKVSKCTFRKYGPSGSQENHDVMCILSINIINEKIYILLWFWLVFLTITTGFWLMYRLAVIFSMRLRKELLYRRGRMAGTKNLDIVIRRCHLGDWFLVYQLGCYMEPMVFAEFIEEFAKELEKGLETLERKPN</sequence>
<keyword evidence="6" id="KW-0303">Gap junction</keyword>
<evidence type="ECO:0000256" key="8">
    <source>
        <dbReference type="ARBA" id="ARBA00022989"/>
    </source>
</evidence>
<keyword evidence="7" id="KW-0965">Cell junction</keyword>
<dbReference type="GO" id="GO:0007602">
    <property type="term" value="P:phototransduction"/>
    <property type="evidence" value="ECO:0007669"/>
    <property type="project" value="TreeGrafter"/>
</dbReference>
<dbReference type="PRINTS" id="PR01262">
    <property type="entry name" value="INNEXIN"/>
</dbReference>
<accession>A0AAV2PQC3</accession>
<comment type="caution">
    <text evidence="13">The sequence shown here is derived from an EMBL/GenBank/DDBJ whole genome shotgun (WGS) entry which is preliminary data.</text>
</comment>